<evidence type="ECO:0000256" key="8">
    <source>
        <dbReference type="ARBA" id="ARBA00023098"/>
    </source>
</evidence>
<keyword evidence="5" id="KW-0521">NADP</keyword>
<keyword evidence="17" id="KW-1185">Reference proteome</keyword>
<evidence type="ECO:0000256" key="7">
    <source>
        <dbReference type="ARBA" id="ARBA00023002"/>
    </source>
</evidence>
<evidence type="ECO:0000256" key="5">
    <source>
        <dbReference type="ARBA" id="ARBA00022857"/>
    </source>
</evidence>
<comment type="catalytic activity">
    <reaction evidence="14">
        <text>a 2,3-saturated acyl-[ACP] + NADP(+) = a (2E)-enoyl-[ACP] + NADPH + H(+)</text>
        <dbReference type="Rhea" id="RHEA:22564"/>
        <dbReference type="Rhea" id="RHEA-COMP:9925"/>
        <dbReference type="Rhea" id="RHEA-COMP:9926"/>
        <dbReference type="ChEBI" id="CHEBI:15378"/>
        <dbReference type="ChEBI" id="CHEBI:57783"/>
        <dbReference type="ChEBI" id="CHEBI:58349"/>
        <dbReference type="ChEBI" id="CHEBI:78784"/>
        <dbReference type="ChEBI" id="CHEBI:78785"/>
        <dbReference type="EC" id="1.3.1.104"/>
    </reaction>
</comment>
<organism evidence="16 17">
    <name type="scientific">Glossina austeni</name>
    <name type="common">Savannah tsetse fly</name>
    <dbReference type="NCBI Taxonomy" id="7395"/>
    <lineage>
        <taxon>Eukaryota</taxon>
        <taxon>Metazoa</taxon>
        <taxon>Ecdysozoa</taxon>
        <taxon>Arthropoda</taxon>
        <taxon>Hexapoda</taxon>
        <taxon>Insecta</taxon>
        <taxon>Pterygota</taxon>
        <taxon>Neoptera</taxon>
        <taxon>Endopterygota</taxon>
        <taxon>Diptera</taxon>
        <taxon>Brachycera</taxon>
        <taxon>Muscomorpha</taxon>
        <taxon>Hippoboscoidea</taxon>
        <taxon>Glossinidae</taxon>
        <taxon>Glossina</taxon>
    </lineage>
</organism>
<evidence type="ECO:0000256" key="3">
    <source>
        <dbReference type="ARBA" id="ARBA00022516"/>
    </source>
</evidence>
<proteinExistence type="inferred from homology"/>
<evidence type="ECO:0000259" key="15">
    <source>
        <dbReference type="SMART" id="SM00829"/>
    </source>
</evidence>
<evidence type="ECO:0000313" key="17">
    <source>
        <dbReference type="Proteomes" id="UP000078200"/>
    </source>
</evidence>
<evidence type="ECO:0000256" key="1">
    <source>
        <dbReference type="ARBA" id="ARBA00004173"/>
    </source>
</evidence>
<dbReference type="GO" id="GO:0005739">
    <property type="term" value="C:mitochondrion"/>
    <property type="evidence" value="ECO:0007669"/>
    <property type="project" value="UniProtKB-SubCell"/>
</dbReference>
<comment type="subcellular location">
    <subcellularLocation>
        <location evidence="1">Mitochondrion</location>
    </subcellularLocation>
</comment>
<dbReference type="FunFam" id="3.40.50.720:FF:000112">
    <property type="entry name" value="Enoyl-[acyl-carrier-protein] reductase 1, mitochondrial"/>
    <property type="match status" value="1"/>
</dbReference>
<dbReference type="PANTHER" id="PTHR43981">
    <property type="entry name" value="ENOYL-[ACYL-CARRIER-PROTEIN] REDUCTASE, MITOCHONDRIAL"/>
    <property type="match status" value="1"/>
</dbReference>
<keyword evidence="10" id="KW-0275">Fatty acid biosynthesis</keyword>
<dbReference type="STRING" id="7395.A0A1A9UCU8"/>
<dbReference type="CDD" id="cd08290">
    <property type="entry name" value="ETR"/>
    <property type="match status" value="1"/>
</dbReference>
<evidence type="ECO:0000256" key="14">
    <source>
        <dbReference type="ARBA" id="ARBA00048843"/>
    </source>
</evidence>
<dbReference type="InterPro" id="IPR036291">
    <property type="entry name" value="NAD(P)-bd_dom_sf"/>
</dbReference>
<evidence type="ECO:0000256" key="4">
    <source>
        <dbReference type="ARBA" id="ARBA00022832"/>
    </source>
</evidence>
<evidence type="ECO:0000256" key="6">
    <source>
        <dbReference type="ARBA" id="ARBA00022946"/>
    </source>
</evidence>
<evidence type="ECO:0000313" key="16">
    <source>
        <dbReference type="EnsemblMetazoa" id="GAUT000236-PA"/>
    </source>
</evidence>
<dbReference type="VEuPathDB" id="VectorBase:GAUT000236"/>
<evidence type="ECO:0000256" key="9">
    <source>
        <dbReference type="ARBA" id="ARBA00023128"/>
    </source>
</evidence>
<dbReference type="EnsemblMetazoa" id="GAUT000236-RA">
    <property type="protein sequence ID" value="GAUT000236-PA"/>
    <property type="gene ID" value="GAUT000236"/>
</dbReference>
<dbReference type="Gene3D" id="3.40.50.720">
    <property type="entry name" value="NAD(P)-binding Rossmann-like Domain"/>
    <property type="match status" value="1"/>
</dbReference>
<dbReference type="InterPro" id="IPR020843">
    <property type="entry name" value="ER"/>
</dbReference>
<keyword evidence="9" id="KW-0496">Mitochondrion</keyword>
<dbReference type="AlphaFoldDB" id="A0A1A9UCU8"/>
<dbReference type="SUPFAM" id="SSF51735">
    <property type="entry name" value="NAD(P)-binding Rossmann-fold domains"/>
    <property type="match status" value="1"/>
</dbReference>
<dbReference type="FunFam" id="3.90.180.10:FF:000010">
    <property type="entry name" value="Enoyl-[acyl-carrier-protein] reductase, mitochondrial"/>
    <property type="match status" value="1"/>
</dbReference>
<dbReference type="InterPro" id="IPR011032">
    <property type="entry name" value="GroES-like_sf"/>
</dbReference>
<evidence type="ECO:0000256" key="2">
    <source>
        <dbReference type="ARBA" id="ARBA00010371"/>
    </source>
</evidence>
<keyword evidence="6" id="KW-0809">Transit peptide</keyword>
<sequence>MEDLSVSYCLCANFSKATAMWFSPNSVVSSPKSFDLRQWTRKMAILAQAVKFSNYGEPADVLELVQESLSSPENNQVLVKILAAPINPADINTIQGKYPVKPKFPAIAGNECVAEIQEVGSCVKNLKKGQRVVPFVTGLGTWSTHAIYDEDQLLPISDKIGLAEAATLTVNPCTAYRMLKDFVEVLPGHCVIQNGANSAVGQAVHQLCKAWGINSVGVVRDRPDIEDLKNYLKKLGATEVLTEEELRTSKIFKENQLPKPMLALNCVGGKSATEISRHLDDKGVMVTYGGMAREPIAVATAALIFKDISFRGFWMTRWTKENCTAPERFKMFEELSKLIEQKQFVAPVHEMVPLEKYKDATKAALDFKGFTGKKYILCMQ</sequence>
<dbReference type="EC" id="1.3.1.104" evidence="11"/>
<evidence type="ECO:0000256" key="13">
    <source>
        <dbReference type="ARBA" id="ARBA00042123"/>
    </source>
</evidence>
<keyword evidence="4" id="KW-0276">Fatty acid metabolism</keyword>
<keyword evidence="7" id="KW-0560">Oxidoreductase</keyword>
<dbReference type="InterPro" id="IPR051034">
    <property type="entry name" value="Mito_Enoyl-ACP_Reductase"/>
</dbReference>
<dbReference type="GO" id="GO:0141148">
    <property type="term" value="F:enoyl-[acyl-carrier-protein] reductase (NADPH) activity"/>
    <property type="evidence" value="ECO:0007669"/>
    <property type="project" value="UniProtKB-EC"/>
</dbReference>
<dbReference type="SMART" id="SM00829">
    <property type="entry name" value="PKS_ER"/>
    <property type="match status" value="1"/>
</dbReference>
<evidence type="ECO:0000256" key="10">
    <source>
        <dbReference type="ARBA" id="ARBA00023160"/>
    </source>
</evidence>
<comment type="similarity">
    <text evidence="2">Belongs to the zinc-containing alcohol dehydrogenase family. Quinone oxidoreductase subfamily.</text>
</comment>
<dbReference type="Gene3D" id="3.90.180.10">
    <property type="entry name" value="Medium-chain alcohol dehydrogenases, catalytic domain"/>
    <property type="match status" value="1"/>
</dbReference>
<dbReference type="PANTHER" id="PTHR43981:SF2">
    <property type="entry name" value="ENOYL-[ACYL-CARRIER-PROTEIN] REDUCTASE, MITOCHONDRIAL"/>
    <property type="match status" value="1"/>
</dbReference>
<accession>A0A1A9UCU8</accession>
<dbReference type="Proteomes" id="UP000078200">
    <property type="component" value="Unassembled WGS sequence"/>
</dbReference>
<keyword evidence="8" id="KW-0443">Lipid metabolism</keyword>
<evidence type="ECO:0000256" key="12">
    <source>
        <dbReference type="ARBA" id="ARBA00041058"/>
    </source>
</evidence>
<dbReference type="Pfam" id="PF08240">
    <property type="entry name" value="ADH_N"/>
    <property type="match status" value="1"/>
</dbReference>
<name>A0A1A9UCU8_GLOAU</name>
<dbReference type="InterPro" id="IPR013154">
    <property type="entry name" value="ADH-like_N"/>
</dbReference>
<dbReference type="InterPro" id="IPR013149">
    <property type="entry name" value="ADH-like_C"/>
</dbReference>
<evidence type="ECO:0000256" key="11">
    <source>
        <dbReference type="ARBA" id="ARBA00038963"/>
    </source>
</evidence>
<protein>
    <recommendedName>
        <fullName evidence="12">Enoyl-[acyl-carrier-protein] reductase, mitochondrial</fullName>
        <ecNumber evidence="11">1.3.1.104</ecNumber>
    </recommendedName>
    <alternativeName>
        <fullName evidence="13">2-enoyl thioester reductase</fullName>
    </alternativeName>
</protein>
<dbReference type="Pfam" id="PF00107">
    <property type="entry name" value="ADH_zinc_N"/>
    <property type="match status" value="1"/>
</dbReference>
<feature type="domain" description="Enoyl reductase (ER)" evidence="15">
    <location>
        <begin position="57"/>
        <end position="365"/>
    </location>
</feature>
<keyword evidence="3" id="KW-0444">Lipid biosynthesis</keyword>
<reference evidence="16" key="1">
    <citation type="submission" date="2020-05" db="UniProtKB">
        <authorList>
            <consortium name="EnsemblMetazoa"/>
        </authorList>
    </citation>
    <scope>IDENTIFICATION</scope>
    <source>
        <strain evidence="16">TTRI</strain>
    </source>
</reference>
<dbReference type="GO" id="GO:0006633">
    <property type="term" value="P:fatty acid biosynthetic process"/>
    <property type="evidence" value="ECO:0007669"/>
    <property type="project" value="UniProtKB-KW"/>
</dbReference>
<dbReference type="SUPFAM" id="SSF50129">
    <property type="entry name" value="GroES-like"/>
    <property type="match status" value="1"/>
</dbReference>